<dbReference type="AlphaFoldDB" id="A0A8T2RJ89"/>
<comment type="caution">
    <text evidence="2">The sequence shown here is derived from an EMBL/GenBank/DDBJ whole genome shotgun (WGS) entry which is preliminary data.</text>
</comment>
<proteinExistence type="predicted"/>
<protein>
    <submittedName>
        <fullName evidence="2">Uncharacterized protein</fullName>
    </submittedName>
</protein>
<keyword evidence="1" id="KW-0732">Signal</keyword>
<keyword evidence="3" id="KW-1185">Reference proteome</keyword>
<dbReference type="EMBL" id="CM035432">
    <property type="protein sequence ID" value="KAH7295603.1"/>
    <property type="molecule type" value="Genomic_DNA"/>
</dbReference>
<name>A0A8T2RJ89_CERRI</name>
<accession>A0A8T2RJ89</accession>
<evidence type="ECO:0000313" key="3">
    <source>
        <dbReference type="Proteomes" id="UP000825935"/>
    </source>
</evidence>
<feature type="signal peptide" evidence="1">
    <location>
        <begin position="1"/>
        <end position="18"/>
    </location>
</feature>
<organism evidence="2 3">
    <name type="scientific">Ceratopteris richardii</name>
    <name type="common">Triangle waterfern</name>
    <dbReference type="NCBI Taxonomy" id="49495"/>
    <lineage>
        <taxon>Eukaryota</taxon>
        <taxon>Viridiplantae</taxon>
        <taxon>Streptophyta</taxon>
        <taxon>Embryophyta</taxon>
        <taxon>Tracheophyta</taxon>
        <taxon>Polypodiopsida</taxon>
        <taxon>Polypodiidae</taxon>
        <taxon>Polypodiales</taxon>
        <taxon>Pteridineae</taxon>
        <taxon>Pteridaceae</taxon>
        <taxon>Parkerioideae</taxon>
        <taxon>Ceratopteris</taxon>
    </lineage>
</organism>
<evidence type="ECO:0000256" key="1">
    <source>
        <dbReference type="SAM" id="SignalP"/>
    </source>
</evidence>
<gene>
    <name evidence="2" type="ORF">KP509_27G057100</name>
</gene>
<feature type="chain" id="PRO_5035904026" evidence="1">
    <location>
        <begin position="19"/>
        <end position="114"/>
    </location>
</feature>
<sequence>MSAFLRLWMLLLIIFSQAQLLLPCVSSYRPLPSPTSANTISIIGGSGESVHHYESKKYGQTSTAASDDLKEKHKHKYWDPERLRITMRAKNLIRLVQLHLTIWKKNININNGQS</sequence>
<evidence type="ECO:0000313" key="2">
    <source>
        <dbReference type="EMBL" id="KAH7295603.1"/>
    </source>
</evidence>
<dbReference type="Proteomes" id="UP000825935">
    <property type="component" value="Chromosome 27"/>
</dbReference>
<reference evidence="2 3" key="1">
    <citation type="submission" date="2021-08" db="EMBL/GenBank/DDBJ databases">
        <title>WGS assembly of Ceratopteris richardii.</title>
        <authorList>
            <person name="Marchant D.B."/>
            <person name="Chen G."/>
            <person name="Jenkins J."/>
            <person name="Shu S."/>
            <person name="Leebens-Mack J."/>
            <person name="Grimwood J."/>
            <person name="Schmutz J."/>
            <person name="Soltis P."/>
            <person name="Soltis D."/>
            <person name="Chen Z.-H."/>
        </authorList>
    </citation>
    <scope>NUCLEOTIDE SEQUENCE [LARGE SCALE GENOMIC DNA]</scope>
    <source>
        <strain evidence="2">Whitten #5841</strain>
        <tissue evidence="2">Leaf</tissue>
    </source>
</reference>